<evidence type="ECO:0000313" key="1">
    <source>
        <dbReference type="EMBL" id="CVK99379.1"/>
    </source>
</evidence>
<sequence>MDRLVNTDLQEYKSHLSRAKKRKIGRLKRVALSNIYRNCEVTTDRLSLHGRGRRVNSNTWMVDSQDIRSVSIPKLKPSVSQWIAKLISQVQNETMPGVVVKFLAFVEEEMMQPERVQRADCPRVLEFFHEYMDKVVQSKEPSS</sequence>
<dbReference type="VEuPathDB" id="FungiDB:FMAN_02221"/>
<organism evidence="1 2">
    <name type="scientific">Fusarium mangiferae</name>
    <name type="common">Mango malformation disease fungus</name>
    <dbReference type="NCBI Taxonomy" id="192010"/>
    <lineage>
        <taxon>Eukaryota</taxon>
        <taxon>Fungi</taxon>
        <taxon>Dikarya</taxon>
        <taxon>Ascomycota</taxon>
        <taxon>Pezizomycotina</taxon>
        <taxon>Sordariomycetes</taxon>
        <taxon>Hypocreomycetidae</taxon>
        <taxon>Hypocreales</taxon>
        <taxon>Nectriaceae</taxon>
        <taxon>Fusarium</taxon>
        <taxon>Fusarium fujikuroi species complex</taxon>
    </lineage>
</organism>
<dbReference type="EMBL" id="FCQH01000010">
    <property type="protein sequence ID" value="CVK99379.1"/>
    <property type="molecule type" value="Genomic_DNA"/>
</dbReference>
<dbReference type="RefSeq" id="XP_041685703.1">
    <property type="nucleotide sequence ID" value="XM_041835550.1"/>
</dbReference>
<dbReference type="Proteomes" id="UP000184255">
    <property type="component" value="Unassembled WGS sequence"/>
</dbReference>
<name>A0A1L7TN85_FUSMA</name>
<evidence type="ECO:0000313" key="2">
    <source>
        <dbReference type="Proteomes" id="UP000184255"/>
    </source>
</evidence>
<reference evidence="2" key="1">
    <citation type="journal article" date="2016" name="Genome Biol. Evol.">
        <title>Comparative 'omics' of the Fusarium fujikuroi species complex highlights differences in genetic potential and metabolite synthesis.</title>
        <authorList>
            <person name="Niehaus E.-M."/>
            <person name="Muensterkoetter M."/>
            <person name="Proctor R.H."/>
            <person name="Brown D.W."/>
            <person name="Sharon A."/>
            <person name="Idan Y."/>
            <person name="Oren-Young L."/>
            <person name="Sieber C.M."/>
            <person name="Novak O."/>
            <person name="Pencik A."/>
            <person name="Tarkowska D."/>
            <person name="Hromadova K."/>
            <person name="Freeman S."/>
            <person name="Maymon M."/>
            <person name="Elazar M."/>
            <person name="Youssef S.A."/>
            <person name="El-Shabrawy E.S.M."/>
            <person name="Shalaby A.B.A."/>
            <person name="Houterman P."/>
            <person name="Brock N.L."/>
            <person name="Burkhardt I."/>
            <person name="Tsavkelova E.A."/>
            <person name="Dickschat J.S."/>
            <person name="Galuszka P."/>
            <person name="Gueldener U."/>
            <person name="Tudzynski B."/>
        </authorList>
    </citation>
    <scope>NUCLEOTIDE SEQUENCE [LARGE SCALE GENOMIC DNA]</scope>
    <source>
        <strain evidence="2">MRC7560</strain>
    </source>
</reference>
<accession>A0A1L7TN85</accession>
<keyword evidence="2" id="KW-1185">Reference proteome</keyword>
<dbReference type="GeneID" id="65081493"/>
<gene>
    <name evidence="1" type="ORF">FMAN_02221</name>
</gene>
<proteinExistence type="predicted"/>
<comment type="caution">
    <text evidence="1">The sequence shown here is derived from an EMBL/GenBank/DDBJ whole genome shotgun (WGS) entry which is preliminary data.</text>
</comment>
<protein>
    <submittedName>
        <fullName evidence="1">Uncharacterized protein</fullName>
    </submittedName>
</protein>
<dbReference type="AlphaFoldDB" id="A0A1L7TN85"/>